<dbReference type="Proteomes" id="UP001221898">
    <property type="component" value="Unassembled WGS sequence"/>
</dbReference>
<reference evidence="1" key="1">
    <citation type="journal article" date="2023" name="Science">
        <title>Genome structures resolve the early diversification of teleost fishes.</title>
        <authorList>
            <person name="Parey E."/>
            <person name="Louis A."/>
            <person name="Montfort J."/>
            <person name="Bouchez O."/>
            <person name="Roques C."/>
            <person name="Iampietro C."/>
            <person name="Lluch J."/>
            <person name="Castinel A."/>
            <person name="Donnadieu C."/>
            <person name="Desvignes T."/>
            <person name="Floi Bucao C."/>
            <person name="Jouanno E."/>
            <person name="Wen M."/>
            <person name="Mejri S."/>
            <person name="Dirks R."/>
            <person name="Jansen H."/>
            <person name="Henkel C."/>
            <person name="Chen W.J."/>
            <person name="Zahm M."/>
            <person name="Cabau C."/>
            <person name="Klopp C."/>
            <person name="Thompson A.W."/>
            <person name="Robinson-Rechavi M."/>
            <person name="Braasch I."/>
            <person name="Lecointre G."/>
            <person name="Bobe J."/>
            <person name="Postlethwait J.H."/>
            <person name="Berthelot C."/>
            <person name="Roest Crollius H."/>
            <person name="Guiguen Y."/>
        </authorList>
    </citation>
    <scope>NUCLEOTIDE SEQUENCE</scope>
    <source>
        <strain evidence="1">NC1722</strain>
    </source>
</reference>
<organism evidence="1 2">
    <name type="scientific">Aldrovandia affinis</name>
    <dbReference type="NCBI Taxonomy" id="143900"/>
    <lineage>
        <taxon>Eukaryota</taxon>
        <taxon>Metazoa</taxon>
        <taxon>Chordata</taxon>
        <taxon>Craniata</taxon>
        <taxon>Vertebrata</taxon>
        <taxon>Euteleostomi</taxon>
        <taxon>Actinopterygii</taxon>
        <taxon>Neopterygii</taxon>
        <taxon>Teleostei</taxon>
        <taxon>Notacanthiformes</taxon>
        <taxon>Halosauridae</taxon>
        <taxon>Aldrovandia</taxon>
    </lineage>
</organism>
<accession>A0AAD7WWB5</accession>
<protein>
    <submittedName>
        <fullName evidence="1">Uncharacterized protein</fullName>
    </submittedName>
</protein>
<name>A0AAD7WWB5_9TELE</name>
<sequence length="143" mass="16106">MNWSSRHLTPPLYFTKTDRSSVQPGHIDEDANVSRTLALVCPMPHATPLRLRLHSRVNDPGDSEPLETVFQKARRNSLLRDFKNTKRVQSKQPDTARKSVLADWKTLAVTRRSCFTCAVLPPVRAEASQGDSQPLHTNECCSL</sequence>
<evidence type="ECO:0000313" key="1">
    <source>
        <dbReference type="EMBL" id="KAJ8411405.1"/>
    </source>
</evidence>
<keyword evidence="2" id="KW-1185">Reference proteome</keyword>
<proteinExistence type="predicted"/>
<dbReference type="AlphaFoldDB" id="A0AAD7WWB5"/>
<comment type="caution">
    <text evidence="1">The sequence shown here is derived from an EMBL/GenBank/DDBJ whole genome shotgun (WGS) entry which is preliminary data.</text>
</comment>
<gene>
    <name evidence="1" type="ORF">AAFF_G00174110</name>
</gene>
<dbReference type="EMBL" id="JAINUG010000023">
    <property type="protein sequence ID" value="KAJ8411405.1"/>
    <property type="molecule type" value="Genomic_DNA"/>
</dbReference>
<evidence type="ECO:0000313" key="2">
    <source>
        <dbReference type="Proteomes" id="UP001221898"/>
    </source>
</evidence>